<evidence type="ECO:0000256" key="1">
    <source>
        <dbReference type="ARBA" id="ARBA00004141"/>
    </source>
</evidence>
<feature type="transmembrane region" description="Helical" evidence="7">
    <location>
        <begin position="248"/>
        <end position="270"/>
    </location>
</feature>
<comment type="cofactor">
    <cofactor evidence="7 9">
        <name>Mg(2+)</name>
        <dbReference type="ChEBI" id="CHEBI:18420"/>
    </cofactor>
</comment>
<keyword evidence="6 7" id="KW-0472">Membrane</keyword>
<gene>
    <name evidence="7" type="primary">mraY</name>
    <name evidence="10" type="ORF">SAMN00808754_1011</name>
</gene>
<dbReference type="EC" id="2.7.8.13" evidence="7 8"/>
<dbReference type="Pfam" id="PF00953">
    <property type="entry name" value="Glycos_transf_4"/>
    <property type="match status" value="1"/>
</dbReference>
<keyword evidence="7" id="KW-0133">Cell shape</keyword>
<dbReference type="EMBL" id="LT838272">
    <property type="protein sequence ID" value="SMB94321.1"/>
    <property type="molecule type" value="Genomic_DNA"/>
</dbReference>
<feature type="transmembrane region" description="Helical" evidence="7">
    <location>
        <begin position="198"/>
        <end position="215"/>
    </location>
</feature>
<feature type="transmembrane region" description="Helical" evidence="7">
    <location>
        <begin position="47"/>
        <end position="67"/>
    </location>
</feature>
<dbReference type="GO" id="GO:0071555">
    <property type="term" value="P:cell wall organization"/>
    <property type="evidence" value="ECO:0007669"/>
    <property type="project" value="UniProtKB-KW"/>
</dbReference>
<keyword evidence="7" id="KW-0573">Peptidoglycan synthesis</keyword>
<dbReference type="InterPro" id="IPR000715">
    <property type="entry name" value="Glycosyl_transferase_4"/>
</dbReference>
<dbReference type="InterPro" id="IPR018480">
    <property type="entry name" value="PNAcMuramoyl-5peptid_Trfase_CS"/>
</dbReference>
<evidence type="ECO:0000256" key="5">
    <source>
        <dbReference type="ARBA" id="ARBA00022989"/>
    </source>
</evidence>
<feature type="binding site" evidence="9">
    <location>
        <position position="166"/>
    </location>
    <ligand>
        <name>Mg(2+)</name>
        <dbReference type="ChEBI" id="CHEBI:18420"/>
    </ligand>
</feature>
<evidence type="ECO:0000256" key="4">
    <source>
        <dbReference type="ARBA" id="ARBA00022692"/>
    </source>
</evidence>
<accession>A0A1W1VMP7</accession>
<keyword evidence="3 7" id="KW-0808">Transferase</keyword>
<keyword evidence="7" id="KW-0961">Cell wall biogenesis/degradation</keyword>
<dbReference type="PANTHER" id="PTHR22926">
    <property type="entry name" value="PHOSPHO-N-ACETYLMURAMOYL-PENTAPEPTIDE-TRANSFERASE"/>
    <property type="match status" value="1"/>
</dbReference>
<feature type="transmembrane region" description="Helical" evidence="7">
    <location>
        <begin position="148"/>
        <end position="167"/>
    </location>
</feature>
<organism evidence="10 11">
    <name type="scientific">Thermanaeromonas toyohensis ToBE</name>
    <dbReference type="NCBI Taxonomy" id="698762"/>
    <lineage>
        <taxon>Bacteria</taxon>
        <taxon>Bacillati</taxon>
        <taxon>Bacillota</taxon>
        <taxon>Clostridia</taxon>
        <taxon>Neomoorellales</taxon>
        <taxon>Neomoorellaceae</taxon>
        <taxon>Thermanaeromonas</taxon>
    </lineage>
</organism>
<dbReference type="UniPathway" id="UPA00219"/>
<keyword evidence="4 7" id="KW-0812">Transmembrane</keyword>
<keyword evidence="7 9" id="KW-0479">Metal-binding</keyword>
<name>A0A1W1VMP7_9FIRM</name>
<feature type="transmembrane region" description="Helical" evidence="7">
    <location>
        <begin position="297"/>
        <end position="316"/>
    </location>
</feature>
<evidence type="ECO:0000256" key="9">
    <source>
        <dbReference type="PIRSR" id="PIRSR600715-1"/>
    </source>
</evidence>
<keyword evidence="11" id="KW-1185">Reference proteome</keyword>
<dbReference type="OrthoDB" id="9805475at2"/>
<keyword evidence="7" id="KW-0131">Cell cycle</keyword>
<dbReference type="HAMAP" id="MF_00038">
    <property type="entry name" value="MraY"/>
    <property type="match status" value="1"/>
</dbReference>
<dbReference type="GO" id="GO:0046872">
    <property type="term" value="F:metal ion binding"/>
    <property type="evidence" value="ECO:0007669"/>
    <property type="project" value="UniProtKB-KW"/>
</dbReference>
<feature type="transmembrane region" description="Helical" evidence="7">
    <location>
        <begin position="174"/>
        <end position="192"/>
    </location>
</feature>
<dbReference type="PANTHER" id="PTHR22926:SF5">
    <property type="entry name" value="PHOSPHO-N-ACETYLMURAMOYL-PENTAPEPTIDE-TRANSFERASE HOMOLOG"/>
    <property type="match status" value="1"/>
</dbReference>
<dbReference type="Proteomes" id="UP000192569">
    <property type="component" value="Chromosome I"/>
</dbReference>
<dbReference type="GO" id="GO:0005886">
    <property type="term" value="C:plasma membrane"/>
    <property type="evidence" value="ECO:0007669"/>
    <property type="project" value="UniProtKB-SubCell"/>
</dbReference>
<comment type="subcellular location">
    <subcellularLocation>
        <location evidence="7">Cell membrane</location>
        <topology evidence="7">Multi-pass membrane protein</topology>
    </subcellularLocation>
    <subcellularLocation>
        <location evidence="1">Membrane</location>
        <topology evidence="1">Multi-pass membrane protein</topology>
    </subcellularLocation>
</comment>
<dbReference type="InterPro" id="IPR003524">
    <property type="entry name" value="PNAcMuramoyl-5peptid_Trfase"/>
</dbReference>
<dbReference type="GO" id="GO:0008963">
    <property type="term" value="F:phospho-N-acetylmuramoyl-pentapeptide-transferase activity"/>
    <property type="evidence" value="ECO:0007669"/>
    <property type="project" value="UniProtKB-UniRule"/>
</dbReference>
<dbReference type="NCBIfam" id="TIGR00445">
    <property type="entry name" value="mraY"/>
    <property type="match status" value="1"/>
</dbReference>
<feature type="transmembrane region" description="Helical" evidence="7">
    <location>
        <begin position="73"/>
        <end position="91"/>
    </location>
</feature>
<sequence length="319" mass="34439">MKTGLIALLLSFGFTTLLAPPLIKILQFVKAGQIVRNDGPQRHLGKAGTPTMGGLIFLLGLTLATLILGETSLLIFTLLGITWGYALLGWLDDMLKVVLRRPLGLLARQKLAGQVILGLVAGLVAMLYLGRGTEVPLPFSSLRWDLGWYYPALAAMVLVSTTNAVNLTDGLDGLAAGTTFIVALAYFILALALDKAELIIFAGALAGGCLGFLLYNFHPARVFMGDTGSLALGGAVGILSILTRTELILPILGAVYVLEALSVILQVLYFRLTGRRFLRMSPLHHHFELAGWPETKVVLFFWLLALFSSSLGLYSLTWK</sequence>
<comment type="catalytic activity">
    <reaction evidence="7">
        <text>UDP-N-acetyl-alpha-D-muramoyl-L-alanyl-gamma-D-glutamyl-meso-2,6-diaminopimeloyl-D-alanyl-D-alanine + di-trans,octa-cis-undecaprenyl phosphate = di-trans,octa-cis-undecaprenyl diphospho-N-acetyl-alpha-D-muramoyl-L-alanyl-D-glutamyl-meso-2,6-diaminopimeloyl-D-alanyl-D-alanine + UMP</text>
        <dbReference type="Rhea" id="RHEA:28386"/>
        <dbReference type="ChEBI" id="CHEBI:57865"/>
        <dbReference type="ChEBI" id="CHEBI:60392"/>
        <dbReference type="ChEBI" id="CHEBI:61386"/>
        <dbReference type="ChEBI" id="CHEBI:61387"/>
        <dbReference type="EC" id="2.7.8.13"/>
    </reaction>
</comment>
<reference evidence="10 11" key="1">
    <citation type="submission" date="2017-04" db="EMBL/GenBank/DDBJ databases">
        <authorList>
            <person name="Afonso C.L."/>
            <person name="Miller P.J."/>
            <person name="Scott M.A."/>
            <person name="Spackman E."/>
            <person name="Goraichik I."/>
            <person name="Dimitrov K.M."/>
            <person name="Suarez D.L."/>
            <person name="Swayne D.E."/>
        </authorList>
    </citation>
    <scope>NUCLEOTIDE SEQUENCE [LARGE SCALE GENOMIC DNA]</scope>
    <source>
        <strain evidence="10 11">ToBE</strain>
    </source>
</reference>
<feature type="transmembrane region" description="Helical" evidence="7">
    <location>
        <begin position="222"/>
        <end position="242"/>
    </location>
</feature>
<comment type="function">
    <text evidence="7">Catalyzes the initial step of the lipid cycle reactions in the biosynthesis of the cell wall peptidoglycan: transfers peptidoglycan precursor phospho-MurNAc-pentapeptide from UDP-MurNAc-pentapeptide onto the lipid carrier undecaprenyl phosphate, yielding undecaprenyl-pyrophosphoryl-MurNAc-pentapeptide, known as lipid I.</text>
</comment>
<dbReference type="Pfam" id="PF10555">
    <property type="entry name" value="MraY_sig1"/>
    <property type="match status" value="1"/>
</dbReference>
<evidence type="ECO:0000313" key="10">
    <source>
        <dbReference type="EMBL" id="SMB94321.1"/>
    </source>
</evidence>
<keyword evidence="7" id="KW-1003">Cell membrane</keyword>
<dbReference type="AlphaFoldDB" id="A0A1W1VMP7"/>
<comment type="pathway">
    <text evidence="7">Cell wall biogenesis; peptidoglycan biosynthesis.</text>
</comment>
<keyword evidence="5 7" id="KW-1133">Transmembrane helix</keyword>
<comment type="similarity">
    <text evidence="2 7">Belongs to the glycosyltransferase 4 family. MraY subfamily.</text>
</comment>
<protein>
    <recommendedName>
        <fullName evidence="7 8">Phospho-N-acetylmuramoyl-pentapeptide-transferase</fullName>
        <ecNumber evidence="7 8">2.7.8.13</ecNumber>
    </recommendedName>
    <alternativeName>
        <fullName evidence="7">UDP-MurNAc-pentapeptide phosphotransferase</fullName>
    </alternativeName>
</protein>
<evidence type="ECO:0000256" key="7">
    <source>
        <dbReference type="HAMAP-Rule" id="MF_00038"/>
    </source>
</evidence>
<dbReference type="GO" id="GO:0008360">
    <property type="term" value="P:regulation of cell shape"/>
    <property type="evidence" value="ECO:0007669"/>
    <property type="project" value="UniProtKB-KW"/>
</dbReference>
<feature type="transmembrane region" description="Helical" evidence="7">
    <location>
        <begin position="6"/>
        <end position="26"/>
    </location>
</feature>
<keyword evidence="7" id="KW-0132">Cell division</keyword>
<evidence type="ECO:0000256" key="3">
    <source>
        <dbReference type="ARBA" id="ARBA00022679"/>
    </source>
</evidence>
<dbReference type="CDD" id="cd06852">
    <property type="entry name" value="GT_MraY"/>
    <property type="match status" value="1"/>
</dbReference>
<evidence type="ECO:0000256" key="6">
    <source>
        <dbReference type="ARBA" id="ARBA00023136"/>
    </source>
</evidence>
<evidence type="ECO:0000313" key="11">
    <source>
        <dbReference type="Proteomes" id="UP000192569"/>
    </source>
</evidence>
<feature type="transmembrane region" description="Helical" evidence="7">
    <location>
        <begin position="111"/>
        <end position="128"/>
    </location>
</feature>
<dbReference type="STRING" id="698762.SAMN00808754_1011"/>
<proteinExistence type="inferred from homology"/>
<evidence type="ECO:0000256" key="2">
    <source>
        <dbReference type="ARBA" id="ARBA00005583"/>
    </source>
</evidence>
<dbReference type="PROSITE" id="PS01348">
    <property type="entry name" value="MRAY_2"/>
    <property type="match status" value="1"/>
</dbReference>
<dbReference type="PROSITE" id="PS01347">
    <property type="entry name" value="MRAY_1"/>
    <property type="match status" value="1"/>
</dbReference>
<dbReference type="GO" id="GO:0051301">
    <property type="term" value="P:cell division"/>
    <property type="evidence" value="ECO:0007669"/>
    <property type="project" value="UniProtKB-KW"/>
</dbReference>
<keyword evidence="7 9" id="KW-0460">Magnesium</keyword>
<evidence type="ECO:0000256" key="8">
    <source>
        <dbReference type="NCBIfam" id="TIGR00445"/>
    </source>
</evidence>
<dbReference type="GO" id="GO:0051992">
    <property type="term" value="F:UDP-N-acetylmuramoyl-L-alanyl-D-glutamyl-meso-2,6-diaminopimelyl-D-alanyl-D-alanine:undecaprenyl-phosphate transferase activity"/>
    <property type="evidence" value="ECO:0007669"/>
    <property type="project" value="RHEA"/>
</dbReference>
<feature type="binding site" evidence="9">
    <location>
        <position position="226"/>
    </location>
    <ligand>
        <name>Mg(2+)</name>
        <dbReference type="ChEBI" id="CHEBI:18420"/>
    </ligand>
</feature>
<dbReference type="GO" id="GO:0009252">
    <property type="term" value="P:peptidoglycan biosynthetic process"/>
    <property type="evidence" value="ECO:0007669"/>
    <property type="project" value="UniProtKB-UniRule"/>
</dbReference>
<dbReference type="RefSeq" id="WP_084664506.1">
    <property type="nucleotide sequence ID" value="NZ_LT838272.1"/>
</dbReference>